<organism evidence="1 2">
    <name type="scientific">Kitasatospora kifunensis</name>
    <name type="common">Streptomyces kifunensis</name>
    <dbReference type="NCBI Taxonomy" id="58351"/>
    <lineage>
        <taxon>Bacteria</taxon>
        <taxon>Bacillati</taxon>
        <taxon>Actinomycetota</taxon>
        <taxon>Actinomycetes</taxon>
        <taxon>Kitasatosporales</taxon>
        <taxon>Streptomycetaceae</taxon>
        <taxon>Kitasatospora</taxon>
    </lineage>
</organism>
<dbReference type="Gene3D" id="3.30.70.20">
    <property type="match status" value="1"/>
</dbReference>
<evidence type="ECO:0000313" key="2">
    <source>
        <dbReference type="Proteomes" id="UP000540506"/>
    </source>
</evidence>
<accession>A0A7W7R8F4</accession>
<evidence type="ECO:0000313" key="1">
    <source>
        <dbReference type="EMBL" id="MBB4926741.1"/>
    </source>
</evidence>
<sequence length="51" mass="5356">MLTVPEVFDQSEEDGLVLLLQDRPDPALRAQLHTAVALCPAGAITVTDGPA</sequence>
<dbReference type="Proteomes" id="UP000540506">
    <property type="component" value="Unassembled WGS sequence"/>
</dbReference>
<dbReference type="AlphaFoldDB" id="A0A7W7R8F4"/>
<name>A0A7W7R8F4_KITKI</name>
<protein>
    <submittedName>
        <fullName evidence="1">Ferredoxin</fullName>
    </submittedName>
</protein>
<dbReference type="EMBL" id="JACHJV010000001">
    <property type="protein sequence ID" value="MBB4926741.1"/>
    <property type="molecule type" value="Genomic_DNA"/>
</dbReference>
<dbReference type="Pfam" id="PF13370">
    <property type="entry name" value="Fer4_13"/>
    <property type="match status" value="1"/>
</dbReference>
<gene>
    <name evidence="1" type="ORF">FHR34_005734</name>
</gene>
<comment type="caution">
    <text evidence="1">The sequence shown here is derived from an EMBL/GenBank/DDBJ whole genome shotgun (WGS) entry which is preliminary data.</text>
</comment>
<proteinExistence type="predicted"/>
<dbReference type="SUPFAM" id="SSF54862">
    <property type="entry name" value="4Fe-4S ferredoxins"/>
    <property type="match status" value="1"/>
</dbReference>
<keyword evidence="2" id="KW-1185">Reference proteome</keyword>
<reference evidence="1 2" key="1">
    <citation type="submission" date="2020-08" db="EMBL/GenBank/DDBJ databases">
        <title>Sequencing the genomes of 1000 actinobacteria strains.</title>
        <authorList>
            <person name="Klenk H.-P."/>
        </authorList>
    </citation>
    <scope>NUCLEOTIDE SEQUENCE [LARGE SCALE GENOMIC DNA]</scope>
    <source>
        <strain evidence="1 2">DSM 41654</strain>
    </source>
</reference>